<sequence>MELAVEEIARAGAMHVEPAFISGYVDFDEDIFTSANASKLRVAAETAGLRIKAISAHLDLSGRDAVDALSRRVAFAAGLGASFLITNAGPMRNRADVRRTIDAVLPRLEQADIALALENPGHGKDDLLGSARSGAGFIREIRSRHVCLNHDAGNVFTYSHEATQPAEDIAPAIDAVGHAHLKDLVSRDGGWAFCALGEGAVDYQKYWAALPSALPVSIEMPLRLVRPQRRDPQRRDTPVDITAIRSALQRSLHFVTMLDSKSNSAADPKCLVQTTQPSRD</sequence>
<dbReference type="GO" id="GO:0016853">
    <property type="term" value="F:isomerase activity"/>
    <property type="evidence" value="ECO:0007669"/>
    <property type="project" value="UniProtKB-KW"/>
</dbReference>
<evidence type="ECO:0000313" key="2">
    <source>
        <dbReference type="EMBL" id="MEI9405735.1"/>
    </source>
</evidence>
<feature type="domain" description="Xylose isomerase-like TIM barrel" evidence="1">
    <location>
        <begin position="6"/>
        <end position="221"/>
    </location>
</feature>
<dbReference type="InterPro" id="IPR050312">
    <property type="entry name" value="IolE/XylAMocC-like"/>
</dbReference>
<reference evidence="2 3" key="1">
    <citation type="submission" date="2022-12" db="EMBL/GenBank/DDBJ databases">
        <authorList>
            <person name="Muema E."/>
        </authorList>
    </citation>
    <scope>NUCLEOTIDE SEQUENCE [LARGE SCALE GENOMIC DNA]</scope>
    <source>
        <strain evidence="3">1330</strain>
    </source>
</reference>
<dbReference type="InterPro" id="IPR013022">
    <property type="entry name" value="Xyl_isomerase-like_TIM-brl"/>
</dbReference>
<dbReference type="RefSeq" id="WP_337095995.1">
    <property type="nucleotide sequence ID" value="NZ_JAPYKO010000025.1"/>
</dbReference>
<dbReference type="Pfam" id="PF01261">
    <property type="entry name" value="AP_endonuc_2"/>
    <property type="match status" value="1"/>
</dbReference>
<name>A0ABU8KJY8_9HYPH</name>
<evidence type="ECO:0000313" key="3">
    <source>
        <dbReference type="Proteomes" id="UP001366503"/>
    </source>
</evidence>
<dbReference type="InterPro" id="IPR036237">
    <property type="entry name" value="Xyl_isomerase-like_sf"/>
</dbReference>
<dbReference type="PANTHER" id="PTHR12110:SF41">
    <property type="entry name" value="INOSOSE DEHYDRATASE"/>
    <property type="match status" value="1"/>
</dbReference>
<dbReference type="PANTHER" id="PTHR12110">
    <property type="entry name" value="HYDROXYPYRUVATE ISOMERASE"/>
    <property type="match status" value="1"/>
</dbReference>
<organism evidence="2 3">
    <name type="scientific">Mesorhizobium argentiipisi</name>
    <dbReference type="NCBI Taxonomy" id="3015175"/>
    <lineage>
        <taxon>Bacteria</taxon>
        <taxon>Pseudomonadati</taxon>
        <taxon>Pseudomonadota</taxon>
        <taxon>Alphaproteobacteria</taxon>
        <taxon>Hyphomicrobiales</taxon>
        <taxon>Phyllobacteriaceae</taxon>
        <taxon>Mesorhizobium</taxon>
    </lineage>
</organism>
<dbReference type="Gene3D" id="3.20.20.150">
    <property type="entry name" value="Divalent-metal-dependent TIM barrel enzymes"/>
    <property type="match status" value="1"/>
</dbReference>
<comment type="caution">
    <text evidence="2">The sequence shown here is derived from an EMBL/GenBank/DDBJ whole genome shotgun (WGS) entry which is preliminary data.</text>
</comment>
<keyword evidence="3" id="KW-1185">Reference proteome</keyword>
<evidence type="ECO:0000259" key="1">
    <source>
        <dbReference type="Pfam" id="PF01261"/>
    </source>
</evidence>
<dbReference type="Proteomes" id="UP001366503">
    <property type="component" value="Unassembled WGS sequence"/>
</dbReference>
<accession>A0ABU8KJY8</accession>
<gene>
    <name evidence="2" type="ORF">O7A05_26740</name>
</gene>
<dbReference type="SUPFAM" id="SSF51658">
    <property type="entry name" value="Xylose isomerase-like"/>
    <property type="match status" value="1"/>
</dbReference>
<proteinExistence type="predicted"/>
<keyword evidence="2" id="KW-0413">Isomerase</keyword>
<dbReference type="EMBL" id="JAPYKO010000025">
    <property type="protein sequence ID" value="MEI9405735.1"/>
    <property type="molecule type" value="Genomic_DNA"/>
</dbReference>
<protein>
    <submittedName>
        <fullName evidence="2">Sugar phosphate isomerase/epimerase</fullName>
    </submittedName>
</protein>